<dbReference type="GeneID" id="140699842"/>
<dbReference type="Proteomes" id="UP001652581">
    <property type="component" value="Chromosome 11"/>
</dbReference>
<organism evidence="1 2">
    <name type="scientific">Vicugna pacos</name>
    <name type="common">Alpaca</name>
    <name type="synonym">Lama pacos</name>
    <dbReference type="NCBI Taxonomy" id="30538"/>
    <lineage>
        <taxon>Eukaryota</taxon>
        <taxon>Metazoa</taxon>
        <taxon>Chordata</taxon>
        <taxon>Craniata</taxon>
        <taxon>Vertebrata</taxon>
        <taxon>Euteleostomi</taxon>
        <taxon>Mammalia</taxon>
        <taxon>Eutheria</taxon>
        <taxon>Laurasiatheria</taxon>
        <taxon>Artiodactyla</taxon>
        <taxon>Tylopoda</taxon>
        <taxon>Camelidae</taxon>
        <taxon>Vicugna</taxon>
    </lineage>
</organism>
<name>A0ABM5E5M7_VICPA</name>
<evidence type="ECO:0000313" key="2">
    <source>
        <dbReference type="RefSeq" id="XP_072828457.1"/>
    </source>
</evidence>
<evidence type="ECO:0000313" key="1">
    <source>
        <dbReference type="Proteomes" id="UP001652581"/>
    </source>
</evidence>
<accession>A0ABM5E5M7</accession>
<dbReference type="RefSeq" id="XP_072828457.1">
    <property type="nucleotide sequence ID" value="XM_072972356.1"/>
</dbReference>
<proteinExistence type="predicted"/>
<sequence length="186" mass="20020">MSSGGKTAREVEKLAPTSFTWSVDFGFLTVHEKQQQQYQLLQSGAKLPETKDEKDHPSCPVLSCAAGFSLAETLHLFPQELHSTAVFLEPEADGSCVPGGRFLVSLGSQAFLHPATIISQVFWTNDPPASDCALAGWGAALLGSTDCWEVLPSAALKSEPPSDFYLLVSVLPLDPKVHLISKCSVY</sequence>
<protein>
    <submittedName>
        <fullName evidence="2">Uncharacterized protein isoform X3</fullName>
    </submittedName>
</protein>
<keyword evidence="1" id="KW-1185">Reference proteome</keyword>
<reference evidence="2" key="1">
    <citation type="submission" date="2025-08" db="UniProtKB">
        <authorList>
            <consortium name="RefSeq"/>
        </authorList>
    </citation>
    <scope>IDENTIFICATION</scope>
</reference>
<gene>
    <name evidence="2" type="primary">LOC140699842</name>
</gene>